<dbReference type="RefSeq" id="XP_014562913.1">
    <property type="nucleotide sequence ID" value="XM_014707427.1"/>
</dbReference>
<evidence type="ECO:0000313" key="1">
    <source>
        <dbReference type="EMBL" id="KHN68871.1"/>
    </source>
</evidence>
<name>A0A0B2UCV5_9MICR</name>
<keyword evidence="2" id="KW-1185">Reference proteome</keyword>
<sequence length="160" mass="18709">MNNKSDYVLNSISEINLTDIEYGDLYHRCTCMKYSRGDHERMVMYDILYECGPEVLIIHSSTGFPFSLKHLRRLKGRVKILITEHHAFDVIVNKIDDFSVFVVFSCEFNDFEHEFMRQVCITKQKTILLLSEHLNCNSDENTPLSLNEFKNTLSVSLTNF</sequence>
<dbReference type="AlphaFoldDB" id="A0A0B2UCV5"/>
<comment type="caution">
    <text evidence="1">The sequence shown here is derived from an EMBL/GenBank/DDBJ whole genome shotgun (WGS) entry which is preliminary data.</text>
</comment>
<proteinExistence type="predicted"/>
<dbReference type="GeneID" id="26262610"/>
<dbReference type="EMBL" id="JOKQ01000012">
    <property type="protein sequence ID" value="KHN68871.1"/>
    <property type="molecule type" value="Genomic_DNA"/>
</dbReference>
<dbReference type="OrthoDB" id="2191452at2759"/>
<protein>
    <submittedName>
        <fullName evidence="1">Uncharacterized protein</fullName>
    </submittedName>
</protein>
<organism evidence="1 2">
    <name type="scientific">Ordospora colligata OC4</name>
    <dbReference type="NCBI Taxonomy" id="1354746"/>
    <lineage>
        <taxon>Eukaryota</taxon>
        <taxon>Fungi</taxon>
        <taxon>Fungi incertae sedis</taxon>
        <taxon>Microsporidia</taxon>
        <taxon>Ordosporidae</taxon>
        <taxon>Ordospora</taxon>
    </lineage>
</organism>
<accession>A0A0B2UCV5</accession>
<dbReference type="Proteomes" id="UP000031056">
    <property type="component" value="Unassembled WGS sequence"/>
</dbReference>
<gene>
    <name evidence="1" type="ORF">M896_120930</name>
</gene>
<evidence type="ECO:0000313" key="2">
    <source>
        <dbReference type="Proteomes" id="UP000031056"/>
    </source>
</evidence>
<dbReference type="VEuPathDB" id="MicrosporidiaDB:M896_120930"/>
<reference evidence="1 2" key="1">
    <citation type="journal article" date="2014" name="MBio">
        <title>The Ordospora colligata genome; evolution of extreme reduction in microsporidia and host-to-parasite horizontal gene transfer.</title>
        <authorList>
            <person name="Pombert J.-F."/>
            <person name="Haag K.L."/>
            <person name="Beidas S."/>
            <person name="Ebert D."/>
            <person name="Keeling P.J."/>
        </authorList>
    </citation>
    <scope>NUCLEOTIDE SEQUENCE [LARGE SCALE GENOMIC DNA]</scope>
    <source>
        <strain evidence="1 2">OC4</strain>
    </source>
</reference>
<dbReference type="HOGENOM" id="CLU_1652704_0_0_1"/>
<dbReference type="InParanoid" id="A0A0B2UCV5"/>